<proteinExistence type="predicted"/>
<evidence type="ECO:0000313" key="1">
    <source>
        <dbReference type="EMBL" id="GMA86786.1"/>
    </source>
</evidence>
<evidence type="ECO:0000313" key="2">
    <source>
        <dbReference type="Proteomes" id="UP001157017"/>
    </source>
</evidence>
<dbReference type="EMBL" id="BSUZ01000001">
    <property type="protein sequence ID" value="GMA86786.1"/>
    <property type="molecule type" value="Genomic_DNA"/>
</dbReference>
<comment type="caution">
    <text evidence="1">The sequence shown here is derived from an EMBL/GenBank/DDBJ whole genome shotgun (WGS) entry which is preliminary data.</text>
</comment>
<organism evidence="1 2">
    <name type="scientific">Angustibacter aerolatus</name>
    <dbReference type="NCBI Taxonomy" id="1162965"/>
    <lineage>
        <taxon>Bacteria</taxon>
        <taxon>Bacillati</taxon>
        <taxon>Actinomycetota</taxon>
        <taxon>Actinomycetes</taxon>
        <taxon>Kineosporiales</taxon>
        <taxon>Kineosporiaceae</taxon>
    </lineage>
</organism>
<gene>
    <name evidence="1" type="ORF">GCM10025868_20360</name>
</gene>
<sequence length="83" mass="8837">MTARPAPPTPCRTCWSSLYHQHRGASVETTRAALVEGIAARGLPEQPEPWLDSTATDLAGGRRVLLSSLEASGDVPRDPSEPS</sequence>
<accession>A0ABQ6JF01</accession>
<name>A0ABQ6JF01_9ACTN</name>
<keyword evidence="2" id="KW-1185">Reference proteome</keyword>
<dbReference type="Proteomes" id="UP001157017">
    <property type="component" value="Unassembled WGS sequence"/>
</dbReference>
<protein>
    <submittedName>
        <fullName evidence="1">Uncharacterized protein</fullName>
    </submittedName>
</protein>
<reference evidence="2" key="1">
    <citation type="journal article" date="2019" name="Int. J. Syst. Evol. Microbiol.">
        <title>The Global Catalogue of Microorganisms (GCM) 10K type strain sequencing project: providing services to taxonomists for standard genome sequencing and annotation.</title>
        <authorList>
            <consortium name="The Broad Institute Genomics Platform"/>
            <consortium name="The Broad Institute Genome Sequencing Center for Infectious Disease"/>
            <person name="Wu L."/>
            <person name="Ma J."/>
        </authorList>
    </citation>
    <scope>NUCLEOTIDE SEQUENCE [LARGE SCALE GENOMIC DNA]</scope>
    <source>
        <strain evidence="2">NBRC 108730</strain>
    </source>
</reference>